<keyword evidence="1" id="KW-1133">Transmembrane helix</keyword>
<dbReference type="PANTHER" id="PTHR34351">
    <property type="entry name" value="SLR1927 PROTEIN-RELATED"/>
    <property type="match status" value="1"/>
</dbReference>
<protein>
    <submittedName>
        <fullName evidence="2">DUF58 domain-containing protein</fullName>
    </submittedName>
</protein>
<evidence type="ECO:0000256" key="1">
    <source>
        <dbReference type="SAM" id="Phobius"/>
    </source>
</evidence>
<keyword evidence="1" id="KW-0472">Membrane</keyword>
<gene>
    <name evidence="2" type="ORF">NBH00_15435</name>
</gene>
<reference evidence="2 3" key="1">
    <citation type="submission" date="2022-06" db="EMBL/GenBank/DDBJ databases">
        <title>Paraconexibacter antarcticus.</title>
        <authorList>
            <person name="Kim C.S."/>
        </authorList>
    </citation>
    <scope>NUCLEOTIDE SEQUENCE [LARGE SCALE GENOMIC DNA]</scope>
    <source>
        <strain evidence="2 3">02-257</strain>
    </source>
</reference>
<organism evidence="2 3">
    <name type="scientific">Paraconexibacter antarcticus</name>
    <dbReference type="NCBI Taxonomy" id="2949664"/>
    <lineage>
        <taxon>Bacteria</taxon>
        <taxon>Bacillati</taxon>
        <taxon>Actinomycetota</taxon>
        <taxon>Thermoleophilia</taxon>
        <taxon>Solirubrobacterales</taxon>
        <taxon>Paraconexibacteraceae</taxon>
        <taxon>Paraconexibacter</taxon>
    </lineage>
</organism>
<keyword evidence="1" id="KW-0812">Transmembrane</keyword>
<name>A0ABY5DMH0_9ACTN</name>
<dbReference type="RefSeq" id="WP_254569484.1">
    <property type="nucleotide sequence ID" value="NZ_CP098502.1"/>
</dbReference>
<keyword evidence="3" id="KW-1185">Reference proteome</keyword>
<accession>A0ABY5DMH0</accession>
<dbReference type="EMBL" id="CP098502">
    <property type="protein sequence ID" value="UTI62749.1"/>
    <property type="molecule type" value="Genomic_DNA"/>
</dbReference>
<sequence length="363" mass="37542">MGGSRRLAGLGGALLLAAAALDAEPLYVPAVALLVLAAGAAAWVALAVRRITITRTLRRTTALEQQPVQIRVTATSSRLLLPHGTLEDPLLDAPVALAAGRWEHTLALEVRFSRRGRHVLAPPVVTVRDPFGLARATITAPPVEVLVLPAVLPVRRPGSDRPGDAVGRRVARDGLAPEVELDGLRPLRPGTPAARISWAAYARSGELLERHLRPDGDARPVVVLDTRTASGGDEDVLDAAVRAAASLCVHLARKQGCALLLPGDRRPHAIGPGLAAWPALHTRLALVGAGGAPSPGALTGRTGVVFHVSARPLVRPPAGLARAGGQVLVVPAALPGRPASFTVAGCLGYDLAAGRVRRPAVAS</sequence>
<evidence type="ECO:0000313" key="2">
    <source>
        <dbReference type="EMBL" id="UTI62749.1"/>
    </source>
</evidence>
<evidence type="ECO:0000313" key="3">
    <source>
        <dbReference type="Proteomes" id="UP001056035"/>
    </source>
</evidence>
<dbReference type="PANTHER" id="PTHR34351:SF1">
    <property type="entry name" value="SLR1927 PROTEIN"/>
    <property type="match status" value="1"/>
</dbReference>
<dbReference type="Proteomes" id="UP001056035">
    <property type="component" value="Chromosome"/>
</dbReference>
<proteinExistence type="predicted"/>
<feature type="transmembrane region" description="Helical" evidence="1">
    <location>
        <begin position="30"/>
        <end position="48"/>
    </location>
</feature>